<dbReference type="Gene3D" id="3.90.76.10">
    <property type="entry name" value="Dipeptide-binding Protein, Domain 1"/>
    <property type="match status" value="1"/>
</dbReference>
<dbReference type="Gene3D" id="3.10.105.10">
    <property type="entry name" value="Dipeptide-binding Protein, Domain 3"/>
    <property type="match status" value="1"/>
</dbReference>
<dbReference type="GO" id="GO:1904680">
    <property type="term" value="F:peptide transmembrane transporter activity"/>
    <property type="evidence" value="ECO:0007669"/>
    <property type="project" value="TreeGrafter"/>
</dbReference>
<dbReference type="AlphaFoldDB" id="A0A6J6BGP5"/>
<dbReference type="InterPro" id="IPR000914">
    <property type="entry name" value="SBP_5_dom"/>
</dbReference>
<dbReference type="GO" id="GO:0015833">
    <property type="term" value="P:peptide transport"/>
    <property type="evidence" value="ECO:0007669"/>
    <property type="project" value="TreeGrafter"/>
</dbReference>
<proteinExistence type="predicted"/>
<dbReference type="Gene3D" id="3.40.190.10">
    <property type="entry name" value="Periplasmic binding protein-like II"/>
    <property type="match status" value="1"/>
</dbReference>
<dbReference type="EMBL" id="CAEZSD010000122">
    <property type="protein sequence ID" value="CAB4538280.1"/>
    <property type="molecule type" value="Genomic_DNA"/>
</dbReference>
<reference evidence="2" key="1">
    <citation type="submission" date="2020-05" db="EMBL/GenBank/DDBJ databases">
        <authorList>
            <person name="Chiriac C."/>
            <person name="Salcher M."/>
            <person name="Ghai R."/>
            <person name="Kavagutti S V."/>
        </authorList>
    </citation>
    <scope>NUCLEOTIDE SEQUENCE</scope>
</reference>
<dbReference type="SUPFAM" id="SSF53850">
    <property type="entry name" value="Periplasmic binding protein-like II"/>
    <property type="match status" value="1"/>
</dbReference>
<organism evidence="2">
    <name type="scientific">freshwater metagenome</name>
    <dbReference type="NCBI Taxonomy" id="449393"/>
    <lineage>
        <taxon>unclassified sequences</taxon>
        <taxon>metagenomes</taxon>
        <taxon>ecological metagenomes</taxon>
    </lineage>
</organism>
<dbReference type="Pfam" id="PF00496">
    <property type="entry name" value="SBP_bac_5"/>
    <property type="match status" value="1"/>
</dbReference>
<accession>A0A6J6BGP5</accession>
<evidence type="ECO:0000313" key="2">
    <source>
        <dbReference type="EMBL" id="CAB4538280.1"/>
    </source>
</evidence>
<feature type="domain" description="Solute-binding protein family 5" evidence="1">
    <location>
        <begin position="65"/>
        <end position="501"/>
    </location>
</feature>
<evidence type="ECO:0000259" key="1">
    <source>
        <dbReference type="Pfam" id="PF00496"/>
    </source>
</evidence>
<protein>
    <submittedName>
        <fullName evidence="2">Unannotated protein</fullName>
    </submittedName>
</protein>
<gene>
    <name evidence="2" type="ORF">UFOPK1399_00904</name>
</gene>
<dbReference type="PANTHER" id="PTHR30290">
    <property type="entry name" value="PERIPLASMIC BINDING COMPONENT OF ABC TRANSPORTER"/>
    <property type="match status" value="1"/>
</dbReference>
<dbReference type="InterPro" id="IPR039424">
    <property type="entry name" value="SBP_5"/>
</dbReference>
<name>A0A6J6BGP5_9ZZZZ</name>
<sequence length="580" mass="62805">MILHETNPITTLNCSTPEGNSTSCSALSYLQGAGFLYYNNKKVVVRNTIFGSFKVVKNTKTDYRVEYTVNPGRVWSDGTPITGVDLLMSHVLSSNKYSIAAGLGDPNDEKTPPAFNSLGYGGTYADNIVGEPVLSADKMKVTLQYAKPIANWDLYGPGPSAVHSYVLLAEGKTKLGTVAENEAAREKFLKAFNSKDTAFLKKIAKVWNEDFNITAVDDKTNPLLLISNGGFMIESAVTKQSVTLVQNKKYNSGPALSGGVDKIIFKYISDGTAAAQALANGELDVYAGQATADGVAKLKAIKGVSVLGKEEVAYEHWDLRYDSTVGEAPYTGPFSYKYGQKSLDLRTAFLLALPRQEIMEKLIAPINGVTKPIQSTWVSPGSDLYNKVTSTNGSGFYTIGSQATRERRALALVKKHYPDAAKNPVDIKVLVPGNNARRAAEFALAKAAMARAGFNLIGDVSTSWPSLLAKSTHDAYFFAWVASSVTQKQSSENFITNGGNNNIGYSNAQVDSIISTLDVPMSEAALASKYAQIEKIINKDAITIGVFIHPGVLAVNENLKGIKPSPLSPQMVWNYWEWTY</sequence>